<evidence type="ECO:0000256" key="9">
    <source>
        <dbReference type="PIRSR" id="PIRSR000005-2"/>
    </source>
</evidence>
<accession>A0A7X0ETI0</accession>
<protein>
    <submittedName>
        <fullName evidence="12">Cytochrome c553</fullName>
    </submittedName>
</protein>
<keyword evidence="3 8" id="KW-0349">Heme</keyword>
<evidence type="ECO:0000313" key="12">
    <source>
        <dbReference type="EMBL" id="MBB6340596.1"/>
    </source>
</evidence>
<dbReference type="Proteomes" id="UP000557193">
    <property type="component" value="Unassembled WGS sequence"/>
</dbReference>
<proteinExistence type="predicted"/>
<keyword evidence="13" id="KW-1185">Reference proteome</keyword>
<dbReference type="GO" id="GO:0020037">
    <property type="term" value="F:heme binding"/>
    <property type="evidence" value="ECO:0007669"/>
    <property type="project" value="InterPro"/>
</dbReference>
<evidence type="ECO:0000256" key="5">
    <source>
        <dbReference type="ARBA" id="ARBA00022764"/>
    </source>
</evidence>
<evidence type="ECO:0000259" key="11">
    <source>
        <dbReference type="PROSITE" id="PS51007"/>
    </source>
</evidence>
<dbReference type="EMBL" id="JACHLL010000001">
    <property type="protein sequence ID" value="MBB6340596.1"/>
    <property type="molecule type" value="Genomic_DNA"/>
</dbReference>
<feature type="chain" id="PRO_5030777349" evidence="10">
    <location>
        <begin position="19"/>
        <end position="216"/>
    </location>
</feature>
<reference evidence="12 13" key="1">
    <citation type="submission" date="2020-08" db="EMBL/GenBank/DDBJ databases">
        <title>Functional genomics of gut bacteria from endangered species of beetles.</title>
        <authorList>
            <person name="Carlos-Shanley C."/>
        </authorList>
    </citation>
    <scope>NUCLEOTIDE SEQUENCE [LARGE SCALE GENOMIC DNA]</scope>
    <source>
        <strain evidence="12 13">S00202</strain>
    </source>
</reference>
<evidence type="ECO:0000256" key="6">
    <source>
        <dbReference type="ARBA" id="ARBA00022982"/>
    </source>
</evidence>
<dbReference type="GO" id="GO:0042597">
    <property type="term" value="C:periplasmic space"/>
    <property type="evidence" value="ECO:0007669"/>
    <property type="project" value="UniProtKB-SubCell"/>
</dbReference>
<dbReference type="InterPro" id="IPR050597">
    <property type="entry name" value="Cytochrome_c_Oxidase_Subunit"/>
</dbReference>
<comment type="subcellular location">
    <subcellularLocation>
        <location evidence="1">Periplasm</location>
    </subcellularLocation>
</comment>
<dbReference type="SUPFAM" id="SSF46626">
    <property type="entry name" value="Cytochrome c"/>
    <property type="match status" value="2"/>
</dbReference>
<sequence length="216" mass="23427">MRLIALLLLASLAGLAQANEEALLRFTQLNADPALREQAYAAGQERIRFCGNCHGANGNSKRPHIPNLAQQNPIYLFNAFEKFASGERTDFVMSKLAPTLTTEDRVNIAIYFGQQKVLPHPEPADSALAQQGEVKFKTICVACHGQQAEGRENTPRLAGQPAEYLRKALTRFRDKDPSRAGSVMMSIAANFSDADIAGLAAYLQNFPSAPVTAAAP</sequence>
<feature type="binding site" description="covalent" evidence="8">
    <location>
        <position position="140"/>
    </location>
    <ligand>
        <name>heme c</name>
        <dbReference type="ChEBI" id="CHEBI:61717"/>
        <label>2</label>
    </ligand>
</feature>
<dbReference type="GO" id="GO:0005506">
    <property type="term" value="F:iron ion binding"/>
    <property type="evidence" value="ECO:0007669"/>
    <property type="project" value="InterPro"/>
</dbReference>
<dbReference type="PIRSF" id="PIRSF000005">
    <property type="entry name" value="Cytochrome_c4"/>
    <property type="match status" value="1"/>
</dbReference>
<feature type="binding site" description="axial binding residue" evidence="9">
    <location>
        <position position="93"/>
    </location>
    <ligand>
        <name>heme c</name>
        <dbReference type="ChEBI" id="CHEBI:61717"/>
        <label>1</label>
    </ligand>
    <ligandPart>
        <name>Fe</name>
        <dbReference type="ChEBI" id="CHEBI:18248"/>
    </ligandPart>
</feature>
<comment type="PTM">
    <text evidence="8">Binds 2 heme c groups covalently per subunit.</text>
</comment>
<evidence type="ECO:0000256" key="4">
    <source>
        <dbReference type="ARBA" id="ARBA00022723"/>
    </source>
</evidence>
<evidence type="ECO:0000256" key="7">
    <source>
        <dbReference type="ARBA" id="ARBA00023004"/>
    </source>
</evidence>
<gene>
    <name evidence="12" type="ORF">HNP49_000746</name>
</gene>
<feature type="binding site" description="covalent" evidence="8">
    <location>
        <position position="53"/>
    </location>
    <ligand>
        <name>heme c</name>
        <dbReference type="ChEBI" id="CHEBI:61717"/>
        <label>1</label>
    </ligand>
</feature>
<organism evidence="12 13">
    <name type="scientific">Pseudomonas fluvialis</name>
    <dbReference type="NCBI Taxonomy" id="1793966"/>
    <lineage>
        <taxon>Bacteria</taxon>
        <taxon>Pseudomonadati</taxon>
        <taxon>Pseudomonadota</taxon>
        <taxon>Gammaproteobacteria</taxon>
        <taxon>Pseudomonadales</taxon>
        <taxon>Pseudomonadaceae</taxon>
        <taxon>Pseudomonas</taxon>
    </lineage>
</organism>
<feature type="signal peptide" evidence="10">
    <location>
        <begin position="1"/>
        <end position="18"/>
    </location>
</feature>
<evidence type="ECO:0000256" key="3">
    <source>
        <dbReference type="ARBA" id="ARBA00022617"/>
    </source>
</evidence>
<keyword evidence="7 9" id="KW-0408">Iron</keyword>
<dbReference type="AlphaFoldDB" id="A0A7X0ETI0"/>
<dbReference type="InterPro" id="IPR009056">
    <property type="entry name" value="Cyt_c-like_dom"/>
</dbReference>
<dbReference type="RefSeq" id="WP_184680723.1">
    <property type="nucleotide sequence ID" value="NZ_JACHLL010000001.1"/>
</dbReference>
<keyword evidence="6" id="KW-0249">Electron transport</keyword>
<keyword evidence="10" id="KW-0732">Signal</keyword>
<dbReference type="PANTHER" id="PTHR33751:SF9">
    <property type="entry name" value="CYTOCHROME C4"/>
    <property type="match status" value="1"/>
</dbReference>
<evidence type="ECO:0000256" key="8">
    <source>
        <dbReference type="PIRSR" id="PIRSR000005-1"/>
    </source>
</evidence>
<dbReference type="PANTHER" id="PTHR33751">
    <property type="entry name" value="CBB3-TYPE CYTOCHROME C OXIDASE SUBUNIT FIXP"/>
    <property type="match status" value="1"/>
</dbReference>
<feature type="binding site" description="covalent" evidence="8">
    <location>
        <position position="50"/>
    </location>
    <ligand>
        <name>heme c</name>
        <dbReference type="ChEBI" id="CHEBI:61717"/>
        <label>1</label>
    </ligand>
</feature>
<name>A0A7X0ETI0_9PSED</name>
<feature type="binding site" description="covalent" evidence="8">
    <location>
        <position position="143"/>
    </location>
    <ligand>
        <name>heme c</name>
        <dbReference type="ChEBI" id="CHEBI:61717"/>
        <label>2</label>
    </ligand>
</feature>
<dbReference type="Pfam" id="PF00034">
    <property type="entry name" value="Cytochrom_C"/>
    <property type="match status" value="1"/>
</dbReference>
<comment type="caution">
    <text evidence="12">The sequence shown here is derived from an EMBL/GenBank/DDBJ whole genome shotgun (WGS) entry which is preliminary data.</text>
</comment>
<evidence type="ECO:0000256" key="10">
    <source>
        <dbReference type="SAM" id="SignalP"/>
    </source>
</evidence>
<dbReference type="Gene3D" id="1.10.760.10">
    <property type="entry name" value="Cytochrome c-like domain"/>
    <property type="match status" value="2"/>
</dbReference>
<keyword evidence="5" id="KW-0574">Periplasm</keyword>
<dbReference type="InterPro" id="IPR036909">
    <property type="entry name" value="Cyt_c-like_dom_sf"/>
</dbReference>
<evidence type="ECO:0000313" key="13">
    <source>
        <dbReference type="Proteomes" id="UP000557193"/>
    </source>
</evidence>
<feature type="binding site" description="axial binding residue" evidence="9">
    <location>
        <position position="144"/>
    </location>
    <ligand>
        <name>heme c</name>
        <dbReference type="ChEBI" id="CHEBI:61717"/>
        <label>2</label>
    </ligand>
    <ligandPart>
        <name>Fe</name>
        <dbReference type="ChEBI" id="CHEBI:18248"/>
    </ligandPart>
</feature>
<evidence type="ECO:0000256" key="1">
    <source>
        <dbReference type="ARBA" id="ARBA00004418"/>
    </source>
</evidence>
<feature type="binding site" description="axial binding residue" evidence="9">
    <location>
        <position position="54"/>
    </location>
    <ligand>
        <name>heme c</name>
        <dbReference type="ChEBI" id="CHEBI:61717"/>
        <label>1</label>
    </ligand>
    <ligandPart>
        <name>Fe</name>
        <dbReference type="ChEBI" id="CHEBI:18248"/>
    </ligandPart>
</feature>
<keyword evidence="4 9" id="KW-0479">Metal-binding</keyword>
<evidence type="ECO:0000256" key="2">
    <source>
        <dbReference type="ARBA" id="ARBA00022448"/>
    </source>
</evidence>
<feature type="domain" description="Cytochrome c" evidence="11">
    <location>
        <begin position="127"/>
        <end position="207"/>
    </location>
</feature>
<dbReference type="PROSITE" id="PS51007">
    <property type="entry name" value="CYTC"/>
    <property type="match status" value="2"/>
</dbReference>
<feature type="domain" description="Cytochrome c" evidence="11">
    <location>
        <begin position="31"/>
        <end position="116"/>
    </location>
</feature>
<dbReference type="GO" id="GO:0009055">
    <property type="term" value="F:electron transfer activity"/>
    <property type="evidence" value="ECO:0007669"/>
    <property type="project" value="InterPro"/>
</dbReference>
<keyword evidence="2" id="KW-0813">Transport</keyword>
<dbReference type="InterPro" id="IPR024167">
    <property type="entry name" value="Cytochrome_c4-like"/>
</dbReference>
<feature type="binding site" description="axial binding residue" evidence="9">
    <location>
        <position position="184"/>
    </location>
    <ligand>
        <name>heme c</name>
        <dbReference type="ChEBI" id="CHEBI:61717"/>
        <label>2</label>
    </ligand>
    <ligandPart>
        <name>Fe</name>
        <dbReference type="ChEBI" id="CHEBI:18248"/>
    </ligandPart>
</feature>